<comment type="caution">
    <text evidence="3">The sequence shown here is derived from an EMBL/GenBank/DDBJ whole genome shotgun (WGS) entry which is preliminary data.</text>
</comment>
<organism evidence="3 4">
    <name type="scientific">Pseudomonas syringae pv. tagetis</name>
    <dbReference type="NCBI Taxonomy" id="129140"/>
    <lineage>
        <taxon>Bacteria</taxon>
        <taxon>Pseudomonadati</taxon>
        <taxon>Pseudomonadota</taxon>
        <taxon>Gammaproteobacteria</taxon>
        <taxon>Pseudomonadales</taxon>
        <taxon>Pseudomonadaceae</taxon>
        <taxon>Pseudomonas</taxon>
    </lineage>
</organism>
<dbReference type="InterPro" id="IPR046519">
    <property type="entry name" value="X-Tfes_XVIPCD"/>
</dbReference>
<sequence length="82" mass="8750">ATLDAKHGRTFDEASERITASLLVLAKDNDLDRVDHVLLSNATADKPAGHTLFVVQGEPSDPAHQRAAMPTELAAQTSVEES</sequence>
<evidence type="ECO:0000256" key="1">
    <source>
        <dbReference type="SAM" id="MobiDB-lite"/>
    </source>
</evidence>
<protein>
    <recommendedName>
        <fullName evidence="2">X-Tfes XVIPCD domain-containing protein</fullName>
    </recommendedName>
</protein>
<evidence type="ECO:0000259" key="2">
    <source>
        <dbReference type="Pfam" id="PF20410"/>
    </source>
</evidence>
<evidence type="ECO:0000313" key="4">
    <source>
        <dbReference type="Proteomes" id="UP001610657"/>
    </source>
</evidence>
<dbReference type="Proteomes" id="UP001610657">
    <property type="component" value="Unassembled WGS sequence"/>
</dbReference>
<proteinExistence type="predicted"/>
<feature type="non-terminal residue" evidence="3">
    <location>
        <position position="1"/>
    </location>
</feature>
<dbReference type="RefSeq" id="WP_395577923.1">
    <property type="nucleotide sequence ID" value="NZ_JAVCQK010000514.1"/>
</dbReference>
<accession>A0ABW7NWH5</accession>
<evidence type="ECO:0000313" key="3">
    <source>
        <dbReference type="EMBL" id="MFH7519205.1"/>
    </source>
</evidence>
<reference evidence="3 4" key="1">
    <citation type="submission" date="2023-08" db="EMBL/GenBank/DDBJ databases">
        <title>Genomic and mutational analysis of Pseudomonas syringae pv. tagetis EB037 pathogenicity on sunflower.</title>
        <authorList>
            <person name="Maul J.E."/>
        </authorList>
    </citation>
    <scope>NUCLEOTIDE SEQUENCE [LARGE SCALE GENOMIC DNA]</scope>
    <source>
        <strain evidence="3 4">EB037_T1</strain>
    </source>
</reference>
<dbReference type="EMBL" id="JAVCQK010000514">
    <property type="protein sequence ID" value="MFH7519205.1"/>
    <property type="molecule type" value="Genomic_DNA"/>
</dbReference>
<feature type="non-terminal residue" evidence="3">
    <location>
        <position position="82"/>
    </location>
</feature>
<feature type="domain" description="X-Tfes XVIPCD" evidence="2">
    <location>
        <begin position="2"/>
        <end position="82"/>
    </location>
</feature>
<feature type="region of interest" description="Disordered" evidence="1">
    <location>
        <begin position="60"/>
        <end position="82"/>
    </location>
</feature>
<dbReference type="Pfam" id="PF20410">
    <property type="entry name" value="X-Tfes_XVIPCD"/>
    <property type="match status" value="1"/>
</dbReference>
<keyword evidence="4" id="KW-1185">Reference proteome</keyword>
<name>A0ABW7NWH5_9PSED</name>
<gene>
    <name evidence="3" type="ORF">RA271_29235</name>
</gene>